<name>A0A8B7Z5F0_ACAPL</name>
<evidence type="ECO:0000313" key="1">
    <source>
        <dbReference type="Proteomes" id="UP000694845"/>
    </source>
</evidence>
<dbReference type="InterPro" id="IPR044884">
    <property type="entry name" value="Ribosomal_mL55_sf"/>
</dbReference>
<dbReference type="GO" id="GO:0003735">
    <property type="term" value="F:structural constituent of ribosome"/>
    <property type="evidence" value="ECO:0007669"/>
    <property type="project" value="InterPro"/>
</dbReference>
<accession>A0A8B7Z5F0</accession>
<dbReference type="PANTHER" id="PTHR34095:SF1">
    <property type="entry name" value="LARGE RIBOSOMAL SUBUNIT PROTEIN ML55"/>
    <property type="match status" value="1"/>
</dbReference>
<dbReference type="Gene3D" id="6.20.130.20">
    <property type="entry name" value="Mitochondrial ribosomal protein L55"/>
    <property type="match status" value="1"/>
</dbReference>
<dbReference type="GO" id="GO:0005762">
    <property type="term" value="C:mitochondrial large ribosomal subunit"/>
    <property type="evidence" value="ECO:0007669"/>
    <property type="project" value="InterPro"/>
</dbReference>
<organism evidence="1 2">
    <name type="scientific">Acanthaster planci</name>
    <name type="common">Crown-of-thorns starfish</name>
    <dbReference type="NCBI Taxonomy" id="133434"/>
    <lineage>
        <taxon>Eukaryota</taxon>
        <taxon>Metazoa</taxon>
        <taxon>Echinodermata</taxon>
        <taxon>Eleutherozoa</taxon>
        <taxon>Asterozoa</taxon>
        <taxon>Asteroidea</taxon>
        <taxon>Valvatacea</taxon>
        <taxon>Valvatida</taxon>
        <taxon>Acanthasteridae</taxon>
        <taxon>Acanthaster</taxon>
    </lineage>
</organism>
<dbReference type="PANTHER" id="PTHR34095">
    <property type="entry name" value="39S RIBOSOMAL PROTEIN L55, MITOCHONDRIAL"/>
    <property type="match status" value="1"/>
</dbReference>
<dbReference type="KEGG" id="aplc:110984362"/>
<reference evidence="2" key="1">
    <citation type="submission" date="2025-08" db="UniProtKB">
        <authorList>
            <consortium name="RefSeq"/>
        </authorList>
    </citation>
    <scope>IDENTIFICATION</scope>
</reference>
<dbReference type="OrthoDB" id="9986315at2759"/>
<dbReference type="Pfam" id="PF09776">
    <property type="entry name" value="Mitoc_L55"/>
    <property type="match status" value="1"/>
</dbReference>
<dbReference type="RefSeq" id="XP_022100187.1">
    <property type="nucleotide sequence ID" value="XM_022244495.1"/>
</dbReference>
<dbReference type="OMA" id="IRIRYKE"/>
<dbReference type="GeneID" id="110984362"/>
<dbReference type="AlphaFoldDB" id="A0A8B7Z5F0"/>
<proteinExistence type="predicted"/>
<sequence>MAPSLDSTLSAIKMAAPFSYLFKLTRLTGQASSSFCQACQNALWNAGTAVRWNSNRAVIAKTNRKVYTRQYPVLVVNPDGSTFRIKYKEPRKILKLPLDINSLTFDERKKRLSRYQVRKKKVLKDDIGDDADVTSKYRHLWKKT</sequence>
<evidence type="ECO:0000313" key="2">
    <source>
        <dbReference type="RefSeq" id="XP_022100187.1"/>
    </source>
</evidence>
<dbReference type="Proteomes" id="UP000694845">
    <property type="component" value="Unplaced"/>
</dbReference>
<gene>
    <name evidence="2" type="primary">LOC110984362</name>
</gene>
<dbReference type="GO" id="GO:0006412">
    <property type="term" value="P:translation"/>
    <property type="evidence" value="ECO:0007669"/>
    <property type="project" value="TreeGrafter"/>
</dbReference>
<protein>
    <submittedName>
        <fullName evidence="2">39S ribosomal protein L55, mitochondrial-like</fullName>
    </submittedName>
</protein>
<keyword evidence="1" id="KW-1185">Reference proteome</keyword>
<dbReference type="InterPro" id="IPR018615">
    <property type="entry name" value="Ribosomal_mL55"/>
</dbReference>